<accession>A0A562L2N8</accession>
<keyword evidence="4" id="KW-1185">Reference proteome</keyword>
<protein>
    <submittedName>
        <fullName evidence="3">Uncharacterized protein</fullName>
    </submittedName>
</protein>
<dbReference type="RefSeq" id="WP_144899932.1">
    <property type="nucleotide sequence ID" value="NZ_VLKN01000005.1"/>
</dbReference>
<evidence type="ECO:0000256" key="1">
    <source>
        <dbReference type="SAM" id="MobiDB-lite"/>
    </source>
</evidence>
<sequence length="236" mass="25525">MRTTIKSIVLAMALAAASGGVQAQDFAFGWNPRTGDMWIDQRLGDINDYGYRHRDPFIDEMVVHYGAPRVLVRELLVDRHWAPGDVYYACSIANILGIPCRNVVEVWDRDHGQGWGAIAKRMGIKPGSAEFHRLKKGFVPSYDRWGRTIVLDADLRRDYPDRGNGKTGSRGQGSGKSSTVHGNSGKSSASHGKSSKNDMAPAPGKSGKSSKSQGAGKDKGSGKDNQKGGKGNGKPR</sequence>
<reference evidence="3 4" key="1">
    <citation type="journal article" date="2015" name="Stand. Genomic Sci.">
        <title>Genomic Encyclopedia of Bacterial and Archaeal Type Strains, Phase III: the genomes of soil and plant-associated and newly described type strains.</title>
        <authorList>
            <person name="Whitman W.B."/>
            <person name="Woyke T."/>
            <person name="Klenk H.P."/>
            <person name="Zhou Y."/>
            <person name="Lilburn T.G."/>
            <person name="Beck B.J."/>
            <person name="De Vos P."/>
            <person name="Vandamme P."/>
            <person name="Eisen J.A."/>
            <person name="Garrity G."/>
            <person name="Hugenholtz P."/>
            <person name="Kyrpides N.C."/>
        </authorList>
    </citation>
    <scope>NUCLEOTIDE SEQUENCE [LARGE SCALE GENOMIC DNA]</scope>
    <source>
        <strain evidence="3 4">CGMCC 1.10821</strain>
    </source>
</reference>
<feature type="compositionally biased region" description="Low complexity" evidence="1">
    <location>
        <begin position="181"/>
        <end position="192"/>
    </location>
</feature>
<evidence type="ECO:0000313" key="4">
    <source>
        <dbReference type="Proteomes" id="UP000315167"/>
    </source>
</evidence>
<feature type="signal peptide" evidence="2">
    <location>
        <begin position="1"/>
        <end position="23"/>
    </location>
</feature>
<feature type="compositionally biased region" description="Gly residues" evidence="1">
    <location>
        <begin position="165"/>
        <end position="174"/>
    </location>
</feature>
<feature type="chain" id="PRO_5021976666" evidence="2">
    <location>
        <begin position="24"/>
        <end position="236"/>
    </location>
</feature>
<keyword evidence="2" id="KW-0732">Signal</keyword>
<comment type="caution">
    <text evidence="3">The sequence shown here is derived from an EMBL/GenBank/DDBJ whole genome shotgun (WGS) entry which is preliminary data.</text>
</comment>
<evidence type="ECO:0000313" key="3">
    <source>
        <dbReference type="EMBL" id="TWI01888.1"/>
    </source>
</evidence>
<dbReference type="AlphaFoldDB" id="A0A562L2N8"/>
<dbReference type="OrthoDB" id="5966402at2"/>
<feature type="compositionally biased region" description="Low complexity" evidence="1">
    <location>
        <begin position="204"/>
        <end position="215"/>
    </location>
</feature>
<organism evidence="3 4">
    <name type="scientific">Luteimonas cucumeris</name>
    <dbReference type="NCBI Taxonomy" id="985012"/>
    <lineage>
        <taxon>Bacteria</taxon>
        <taxon>Pseudomonadati</taxon>
        <taxon>Pseudomonadota</taxon>
        <taxon>Gammaproteobacteria</taxon>
        <taxon>Lysobacterales</taxon>
        <taxon>Lysobacteraceae</taxon>
        <taxon>Luteimonas</taxon>
    </lineage>
</organism>
<feature type="compositionally biased region" description="Basic and acidic residues" evidence="1">
    <location>
        <begin position="216"/>
        <end position="227"/>
    </location>
</feature>
<gene>
    <name evidence="3" type="ORF">IP90_02448</name>
</gene>
<dbReference type="Proteomes" id="UP000315167">
    <property type="component" value="Unassembled WGS sequence"/>
</dbReference>
<dbReference type="EMBL" id="VLKN01000005">
    <property type="protein sequence ID" value="TWI01888.1"/>
    <property type="molecule type" value="Genomic_DNA"/>
</dbReference>
<proteinExistence type="predicted"/>
<evidence type="ECO:0000256" key="2">
    <source>
        <dbReference type="SAM" id="SignalP"/>
    </source>
</evidence>
<feature type="region of interest" description="Disordered" evidence="1">
    <location>
        <begin position="157"/>
        <end position="236"/>
    </location>
</feature>
<name>A0A562L2N8_9GAMM</name>